<evidence type="ECO:0000256" key="2">
    <source>
        <dbReference type="ARBA" id="ARBA00009895"/>
    </source>
</evidence>
<gene>
    <name evidence="9" type="ORF">NUU61_004406</name>
</gene>
<comment type="subcellular location">
    <subcellularLocation>
        <location evidence="1">Nucleus</location>
        <location evidence="1">Nucleolus</location>
    </subcellularLocation>
</comment>
<dbReference type="GO" id="GO:1902626">
    <property type="term" value="P:assembly of large subunit precursor of preribosome"/>
    <property type="evidence" value="ECO:0007669"/>
    <property type="project" value="UniProtKB-ARBA"/>
</dbReference>
<evidence type="ECO:0000256" key="4">
    <source>
        <dbReference type="ARBA" id="ARBA00022884"/>
    </source>
</evidence>
<keyword evidence="5 7" id="KW-0539">Nucleus</keyword>
<dbReference type="Proteomes" id="UP001141434">
    <property type="component" value="Unassembled WGS sequence"/>
</dbReference>
<name>A0A9W9FL74_9EURO</name>
<dbReference type="SUPFAM" id="SSF88697">
    <property type="entry name" value="PUA domain-like"/>
    <property type="match status" value="1"/>
</dbReference>
<accession>A0A9W9FL74</accession>
<dbReference type="CDD" id="cd21151">
    <property type="entry name" value="PUA_Nip7-like"/>
    <property type="match status" value="1"/>
</dbReference>
<feature type="domain" description="PUA" evidence="8">
    <location>
        <begin position="102"/>
        <end position="177"/>
    </location>
</feature>
<comment type="similarity">
    <text evidence="2 7">Belongs to the NIP7 family.</text>
</comment>
<dbReference type="Gene3D" id="3.10.450.220">
    <property type="match status" value="1"/>
</dbReference>
<dbReference type="SUPFAM" id="SSF88802">
    <property type="entry name" value="Pre-PUA domain"/>
    <property type="match status" value="1"/>
</dbReference>
<comment type="subunit">
    <text evidence="7">Interacts with pre-ribosome complex.</text>
</comment>
<evidence type="ECO:0000256" key="5">
    <source>
        <dbReference type="ARBA" id="ARBA00023242"/>
    </source>
</evidence>
<dbReference type="InterPro" id="IPR005155">
    <property type="entry name" value="UPF0113_PUA"/>
</dbReference>
<dbReference type="CDD" id="cd21146">
    <property type="entry name" value="Nip7_N_euk"/>
    <property type="match status" value="1"/>
</dbReference>
<dbReference type="Pfam" id="PF03657">
    <property type="entry name" value="UPF0113"/>
    <property type="match status" value="1"/>
</dbReference>
<reference evidence="9" key="1">
    <citation type="submission" date="2022-11" db="EMBL/GenBank/DDBJ databases">
        <authorList>
            <person name="Petersen C."/>
        </authorList>
    </citation>
    <scope>NUCLEOTIDE SEQUENCE</scope>
    <source>
        <strain evidence="9">IBT 34128</strain>
    </source>
</reference>
<dbReference type="Pfam" id="PF17833">
    <property type="entry name" value="pre-PUA_NIP7"/>
    <property type="match status" value="1"/>
</dbReference>
<proteinExistence type="inferred from homology"/>
<dbReference type="AlphaFoldDB" id="A0A9W9FL74"/>
<evidence type="ECO:0000313" key="9">
    <source>
        <dbReference type="EMBL" id="KAJ5102184.1"/>
    </source>
</evidence>
<organism evidence="9 10">
    <name type="scientific">Penicillium alfredii</name>
    <dbReference type="NCBI Taxonomy" id="1506179"/>
    <lineage>
        <taxon>Eukaryota</taxon>
        <taxon>Fungi</taxon>
        <taxon>Dikarya</taxon>
        <taxon>Ascomycota</taxon>
        <taxon>Pezizomycotina</taxon>
        <taxon>Eurotiomycetes</taxon>
        <taxon>Eurotiomycetidae</taxon>
        <taxon>Eurotiales</taxon>
        <taxon>Aspergillaceae</taxon>
        <taxon>Penicillium</taxon>
    </lineage>
</organism>
<dbReference type="InterPro" id="IPR002478">
    <property type="entry name" value="PUA"/>
</dbReference>
<dbReference type="Gene3D" id="2.30.130.10">
    <property type="entry name" value="PUA domain"/>
    <property type="match status" value="1"/>
</dbReference>
<evidence type="ECO:0000256" key="6">
    <source>
        <dbReference type="ARBA" id="ARBA00054591"/>
    </source>
</evidence>
<evidence type="ECO:0000259" key="8">
    <source>
        <dbReference type="SMART" id="SM00359"/>
    </source>
</evidence>
<comment type="function">
    <text evidence="6 7">Required for proper 27S pre-rRNA processing and 60S ribosome subunit assembly.</text>
</comment>
<dbReference type="PANTHER" id="PTHR23415">
    <property type="entry name" value="CYCLIN-DEPENDENT KINASES REGULATORY SUBUNIT/60S RIBOSOME SUBUNIT BIOGENESIS PROTEIN NIP7"/>
    <property type="match status" value="1"/>
</dbReference>
<dbReference type="GO" id="GO:0005730">
    <property type="term" value="C:nucleolus"/>
    <property type="evidence" value="ECO:0007669"/>
    <property type="project" value="UniProtKB-SubCell"/>
</dbReference>
<evidence type="ECO:0000256" key="3">
    <source>
        <dbReference type="ARBA" id="ARBA00022517"/>
    </source>
</evidence>
<dbReference type="RefSeq" id="XP_056513015.1">
    <property type="nucleotide sequence ID" value="XM_056654988.1"/>
</dbReference>
<dbReference type="PROSITE" id="PS50890">
    <property type="entry name" value="PUA"/>
    <property type="match status" value="1"/>
</dbReference>
<keyword evidence="3 7" id="KW-0690">Ribosome biogenesis</keyword>
<dbReference type="InterPro" id="IPR040598">
    <property type="entry name" value="NIP7_N"/>
</dbReference>
<dbReference type="InterPro" id="IPR036974">
    <property type="entry name" value="PUA_sf"/>
</dbReference>
<protein>
    <recommendedName>
        <fullName evidence="7">60S ribosome subunit biogenesis protein NIP7</fullName>
    </recommendedName>
</protein>
<evidence type="ECO:0000313" key="10">
    <source>
        <dbReference type="Proteomes" id="UP001141434"/>
    </source>
</evidence>
<dbReference type="PIRSF" id="PIRSF017190">
    <property type="entry name" value="Rbsml_synth_fac_NIP7"/>
    <property type="match status" value="1"/>
</dbReference>
<dbReference type="SMART" id="SM00359">
    <property type="entry name" value="PUA"/>
    <property type="match status" value="1"/>
</dbReference>
<reference evidence="9" key="2">
    <citation type="journal article" date="2023" name="IMA Fungus">
        <title>Comparative genomic study of the Penicillium genus elucidates a diverse pangenome and 15 lateral gene transfer events.</title>
        <authorList>
            <person name="Petersen C."/>
            <person name="Sorensen T."/>
            <person name="Nielsen M.R."/>
            <person name="Sondergaard T.E."/>
            <person name="Sorensen J.L."/>
            <person name="Fitzpatrick D.A."/>
            <person name="Frisvad J.C."/>
            <person name="Nielsen K.L."/>
        </authorList>
    </citation>
    <scope>NUCLEOTIDE SEQUENCE</scope>
    <source>
        <strain evidence="9">IBT 34128</strain>
    </source>
</reference>
<dbReference type="InterPro" id="IPR016686">
    <property type="entry name" value="Ribosomal_synth_fac_NIP7"/>
</dbReference>
<keyword evidence="4 7" id="KW-0694">RNA-binding</keyword>
<dbReference type="GO" id="GO:0003723">
    <property type="term" value="F:RNA binding"/>
    <property type="evidence" value="ECO:0007669"/>
    <property type="project" value="UniProtKB-KW"/>
</dbReference>
<dbReference type="FunFam" id="3.10.450.220:FF:000001">
    <property type="entry name" value="60S ribosome subunit biogenesis protein NIP7 homolog"/>
    <property type="match status" value="1"/>
</dbReference>
<dbReference type="InterPro" id="IPR055359">
    <property type="entry name" value="Nip7_N_euk"/>
</dbReference>
<dbReference type="OrthoDB" id="27490at2759"/>
<comment type="caution">
    <text evidence="9">The sequence shown here is derived from an EMBL/GenBank/DDBJ whole genome shotgun (WGS) entry which is preliminary data.</text>
</comment>
<dbReference type="GeneID" id="81394156"/>
<dbReference type="FunFam" id="2.30.130.10:FF:000002">
    <property type="entry name" value="60S ribosome subunit biogenesis protein NIP7 homolog"/>
    <property type="match status" value="1"/>
</dbReference>
<sequence>MRQLTEEETKQLFSKLANYCGSAINNLIAPPSDEGVAADRYVFRLHGNRVYYLPLKLANLATSVPRHNLMCMGTMMGKFTKNTGKFRLNLTALDIIAPQARYKVWIKPNGEMPFLYGGHVLKAHVARFSEDSGEHQGILVLNMADQPLGFGITARSTAESRKLNPTDIVVFAQADAGMYLREEDSLFTT</sequence>
<evidence type="ECO:0000256" key="7">
    <source>
        <dbReference type="PIRNR" id="PIRNR017190"/>
    </source>
</evidence>
<evidence type="ECO:0000256" key="1">
    <source>
        <dbReference type="ARBA" id="ARBA00004604"/>
    </source>
</evidence>
<dbReference type="InterPro" id="IPR015947">
    <property type="entry name" value="PUA-like_sf"/>
</dbReference>
<dbReference type="EMBL" id="JAPMSZ010000005">
    <property type="protein sequence ID" value="KAJ5102184.1"/>
    <property type="molecule type" value="Genomic_DNA"/>
</dbReference>
<keyword evidence="10" id="KW-1185">Reference proteome</keyword>